<dbReference type="Pfam" id="PF00111">
    <property type="entry name" value="Fer2"/>
    <property type="match status" value="1"/>
</dbReference>
<feature type="domain" description="2Fe-2S ferredoxin-type" evidence="9">
    <location>
        <begin position="236"/>
        <end position="321"/>
    </location>
</feature>
<organism evidence="11 12">
    <name type="scientific">Pseudomonas fluorescens</name>
    <dbReference type="NCBI Taxonomy" id="294"/>
    <lineage>
        <taxon>Bacteria</taxon>
        <taxon>Pseudomonadati</taxon>
        <taxon>Pseudomonadota</taxon>
        <taxon>Gammaproteobacteria</taxon>
        <taxon>Pseudomonadales</taxon>
        <taxon>Pseudomonadaceae</taxon>
        <taxon>Pseudomonas</taxon>
    </lineage>
</organism>
<evidence type="ECO:0000313" key="12">
    <source>
        <dbReference type="Proteomes" id="UP000381378"/>
    </source>
</evidence>
<dbReference type="PROSITE" id="PS51085">
    <property type="entry name" value="2FE2S_FER_2"/>
    <property type="match status" value="1"/>
</dbReference>
<feature type="domain" description="FAD-binding FR-type" evidence="10">
    <location>
        <begin position="6"/>
        <end position="108"/>
    </location>
</feature>
<dbReference type="PANTHER" id="PTHR47354:SF1">
    <property type="entry name" value="CARNITINE MONOOXYGENASE REDUCTASE SUBUNIT"/>
    <property type="match status" value="1"/>
</dbReference>
<evidence type="ECO:0000256" key="4">
    <source>
        <dbReference type="ARBA" id="ARBA00022714"/>
    </source>
</evidence>
<dbReference type="InterPro" id="IPR001041">
    <property type="entry name" value="2Fe-2S_ferredoxin-type"/>
</dbReference>
<dbReference type="AlphaFoldDB" id="A0A5E7VTW8"/>
<evidence type="ECO:0000256" key="3">
    <source>
        <dbReference type="ARBA" id="ARBA00022643"/>
    </source>
</evidence>
<dbReference type="GO" id="GO:0046872">
    <property type="term" value="F:metal ion binding"/>
    <property type="evidence" value="ECO:0007669"/>
    <property type="project" value="UniProtKB-KW"/>
</dbReference>
<protein>
    <submittedName>
        <fullName evidence="11">Phenoxybenzoate dioxygenase subunit beta</fullName>
        <ecNumber evidence="11">1.-.-.-</ecNumber>
    </submittedName>
</protein>
<dbReference type="InterPro" id="IPR036010">
    <property type="entry name" value="2Fe-2S_ferredoxin-like_sf"/>
</dbReference>
<dbReference type="InterPro" id="IPR054582">
    <property type="entry name" value="DmmA-like_N"/>
</dbReference>
<gene>
    <name evidence="11" type="primary">pobB</name>
    <name evidence="11" type="ORF">PS928_06364</name>
</gene>
<dbReference type="RefSeq" id="WP_371916814.1">
    <property type="nucleotide sequence ID" value="NZ_CABVJF010000040.1"/>
</dbReference>
<dbReference type="GO" id="GO:0051537">
    <property type="term" value="F:2 iron, 2 sulfur cluster binding"/>
    <property type="evidence" value="ECO:0007669"/>
    <property type="project" value="UniProtKB-KW"/>
</dbReference>
<evidence type="ECO:0000256" key="8">
    <source>
        <dbReference type="ARBA" id="ARBA00023014"/>
    </source>
</evidence>
<keyword evidence="3" id="KW-0288">FMN</keyword>
<dbReference type="PANTHER" id="PTHR47354">
    <property type="entry name" value="NADH OXIDOREDUCTASE HCR"/>
    <property type="match status" value="1"/>
</dbReference>
<evidence type="ECO:0000256" key="1">
    <source>
        <dbReference type="ARBA" id="ARBA00001917"/>
    </source>
</evidence>
<dbReference type="EC" id="1.-.-.-" evidence="11"/>
<dbReference type="InterPro" id="IPR017927">
    <property type="entry name" value="FAD-bd_FR_type"/>
</dbReference>
<reference evidence="11 12" key="1">
    <citation type="submission" date="2019-09" db="EMBL/GenBank/DDBJ databases">
        <authorList>
            <person name="Chandra G."/>
            <person name="Truman W A."/>
        </authorList>
    </citation>
    <scope>NUCLEOTIDE SEQUENCE [LARGE SCALE GENOMIC DNA]</scope>
    <source>
        <strain evidence="11">PS928</strain>
    </source>
</reference>
<dbReference type="GO" id="GO:0051213">
    <property type="term" value="F:dioxygenase activity"/>
    <property type="evidence" value="ECO:0007669"/>
    <property type="project" value="UniProtKB-KW"/>
</dbReference>
<keyword evidence="7" id="KW-0408">Iron</keyword>
<dbReference type="EMBL" id="CABVJF010000040">
    <property type="protein sequence ID" value="VVQ26114.1"/>
    <property type="molecule type" value="Genomic_DNA"/>
</dbReference>
<dbReference type="InterPro" id="IPR012675">
    <property type="entry name" value="Beta-grasp_dom_sf"/>
</dbReference>
<evidence type="ECO:0000259" key="10">
    <source>
        <dbReference type="PROSITE" id="PS51384"/>
    </source>
</evidence>
<proteinExistence type="predicted"/>
<keyword evidence="5" id="KW-0479">Metal-binding</keyword>
<dbReference type="PROSITE" id="PS00197">
    <property type="entry name" value="2FE2S_FER_1"/>
    <property type="match status" value="1"/>
</dbReference>
<evidence type="ECO:0000256" key="2">
    <source>
        <dbReference type="ARBA" id="ARBA00022630"/>
    </source>
</evidence>
<evidence type="ECO:0000256" key="7">
    <source>
        <dbReference type="ARBA" id="ARBA00023004"/>
    </source>
</evidence>
<keyword evidence="11" id="KW-0223">Dioxygenase</keyword>
<dbReference type="PRINTS" id="PR00409">
    <property type="entry name" value="PHDIOXRDTASE"/>
</dbReference>
<evidence type="ECO:0000313" key="11">
    <source>
        <dbReference type="EMBL" id="VVQ26114.1"/>
    </source>
</evidence>
<keyword evidence="2" id="KW-0285">Flavoprotein</keyword>
<dbReference type="PROSITE" id="PS51384">
    <property type="entry name" value="FAD_FR"/>
    <property type="match status" value="1"/>
</dbReference>
<dbReference type="InterPro" id="IPR006058">
    <property type="entry name" value="2Fe2S_fd_BS"/>
</dbReference>
<dbReference type="SUPFAM" id="SSF54292">
    <property type="entry name" value="2Fe-2S ferredoxin-like"/>
    <property type="match status" value="1"/>
</dbReference>
<dbReference type="Gene3D" id="2.40.30.10">
    <property type="entry name" value="Translation factors"/>
    <property type="match status" value="1"/>
</dbReference>
<sequence>MNVSNSSPLTALVHTLRYEAEGIISVELRPYGDTVFPPFEAGSHIDLHLPNGLVRSYSLLNSPSDRGRYVVGILRDRNSRGGSEFVHGQLRVGMQLPISSPRNNFQLDLNARHSVLVAGGIGITPIYCMFRQLLALGKSAELIYCARSRQEAALVEELSGLSAKVVYHFNDEKGMPPDLSAYLAGQPADTHFYCCGPTPMLDAFESTCEGLGYPHAHIERFTAAELPPSEDAQSSYSVELKKTGKTLSIEPGLSLLDVLLEAGCDIEYSCREGVCGSCETRVLEGEVDHRDGVLTKAERAANKSMMVCVSGCKSRRLVLDL</sequence>
<dbReference type="Proteomes" id="UP000381378">
    <property type="component" value="Unassembled WGS sequence"/>
</dbReference>
<name>A0A5E7VTW8_PSEFL</name>
<evidence type="ECO:0000259" key="9">
    <source>
        <dbReference type="PROSITE" id="PS51085"/>
    </source>
</evidence>
<comment type="cofactor">
    <cofactor evidence="1">
        <name>FMN</name>
        <dbReference type="ChEBI" id="CHEBI:58210"/>
    </cofactor>
</comment>
<dbReference type="SUPFAM" id="SSF52343">
    <property type="entry name" value="Ferredoxin reductase-like, C-terminal NADP-linked domain"/>
    <property type="match status" value="1"/>
</dbReference>
<dbReference type="CDD" id="cd00207">
    <property type="entry name" value="fer2"/>
    <property type="match status" value="1"/>
</dbReference>
<dbReference type="Gene3D" id="3.10.20.30">
    <property type="match status" value="1"/>
</dbReference>
<dbReference type="Pfam" id="PF22290">
    <property type="entry name" value="DmmA-like_N"/>
    <property type="match status" value="1"/>
</dbReference>
<accession>A0A5E7VTW8</accession>
<evidence type="ECO:0000256" key="6">
    <source>
        <dbReference type="ARBA" id="ARBA00023002"/>
    </source>
</evidence>
<keyword evidence="8" id="KW-0411">Iron-sulfur</keyword>
<keyword evidence="6 11" id="KW-0560">Oxidoreductase</keyword>
<dbReference type="Gene3D" id="3.40.50.80">
    <property type="entry name" value="Nucleotide-binding domain of ferredoxin-NADP reductase (FNR) module"/>
    <property type="match status" value="1"/>
</dbReference>
<dbReference type="InterPro" id="IPR017938">
    <property type="entry name" value="Riboflavin_synthase-like_b-brl"/>
</dbReference>
<evidence type="ECO:0000256" key="5">
    <source>
        <dbReference type="ARBA" id="ARBA00022723"/>
    </source>
</evidence>
<dbReference type="CDD" id="cd06185">
    <property type="entry name" value="PDR_like"/>
    <property type="match status" value="1"/>
</dbReference>
<dbReference type="InterPro" id="IPR039261">
    <property type="entry name" value="FNR_nucleotide-bd"/>
</dbReference>
<keyword evidence="4" id="KW-0001">2Fe-2S</keyword>
<dbReference type="InterPro" id="IPR050415">
    <property type="entry name" value="MRET"/>
</dbReference>
<dbReference type="SUPFAM" id="SSF63380">
    <property type="entry name" value="Riboflavin synthase domain-like"/>
    <property type="match status" value="1"/>
</dbReference>